<dbReference type="SUPFAM" id="SSF55154">
    <property type="entry name" value="CYTH-like phosphatases"/>
    <property type="match status" value="1"/>
</dbReference>
<gene>
    <name evidence="2" type="ORF">FNZ23_31345</name>
</gene>
<dbReference type="PROSITE" id="PS51707">
    <property type="entry name" value="CYTH"/>
    <property type="match status" value="1"/>
</dbReference>
<dbReference type="Pfam" id="PF01928">
    <property type="entry name" value="CYTH"/>
    <property type="match status" value="1"/>
</dbReference>
<dbReference type="AlphaFoldDB" id="A0A553X8R8"/>
<keyword evidence="3" id="KW-1185">Reference proteome</keyword>
<comment type="caution">
    <text evidence="2">The sequence shown here is derived from an EMBL/GenBank/DDBJ whole genome shotgun (WGS) entry which is preliminary data.</text>
</comment>
<dbReference type="RefSeq" id="WP_143945707.1">
    <property type="nucleotide sequence ID" value="NZ_VKLS01001050.1"/>
</dbReference>
<dbReference type="SMART" id="SM01118">
    <property type="entry name" value="CYTH"/>
    <property type="match status" value="1"/>
</dbReference>
<reference evidence="2 3" key="1">
    <citation type="submission" date="2019-07" db="EMBL/GenBank/DDBJ databases">
        <title>Draft genome for Streptomyces benahoarensis MZ03-48.</title>
        <authorList>
            <person name="Gonzalez-Pimentel J.L."/>
        </authorList>
    </citation>
    <scope>NUCLEOTIDE SEQUENCE [LARGE SCALE GENOMIC DNA]</scope>
    <source>
        <strain evidence="2 3">MZ03-48</strain>
    </source>
</reference>
<evidence type="ECO:0000313" key="2">
    <source>
        <dbReference type="EMBL" id="TSB13356.1"/>
    </source>
</evidence>
<dbReference type="Proteomes" id="UP000320888">
    <property type="component" value="Unassembled WGS sequence"/>
</dbReference>
<dbReference type="InterPro" id="IPR023577">
    <property type="entry name" value="CYTH_domain"/>
</dbReference>
<proteinExistence type="predicted"/>
<dbReference type="InterPro" id="IPR033469">
    <property type="entry name" value="CYTH-like_dom_sf"/>
</dbReference>
<evidence type="ECO:0000313" key="3">
    <source>
        <dbReference type="Proteomes" id="UP000320888"/>
    </source>
</evidence>
<accession>A0A553X8R8</accession>
<evidence type="ECO:0000259" key="1">
    <source>
        <dbReference type="PROSITE" id="PS51707"/>
    </source>
</evidence>
<dbReference type="Gene3D" id="2.40.320.10">
    <property type="entry name" value="Hypothetical Protein Pfu-838710-001"/>
    <property type="match status" value="1"/>
</dbReference>
<organism evidence="2 3">
    <name type="scientific">Streptomyces benahoarensis</name>
    <dbReference type="NCBI Taxonomy" id="2595054"/>
    <lineage>
        <taxon>Bacteria</taxon>
        <taxon>Bacillati</taxon>
        <taxon>Actinomycetota</taxon>
        <taxon>Actinomycetes</taxon>
        <taxon>Kitasatosporales</taxon>
        <taxon>Streptomycetaceae</taxon>
        <taxon>Streptomyces</taxon>
    </lineage>
</organism>
<feature type="non-terminal residue" evidence="2">
    <location>
        <position position="194"/>
    </location>
</feature>
<name>A0A553X8R8_9ACTN</name>
<dbReference type="CDD" id="cd07374">
    <property type="entry name" value="CYTH-like_Pase"/>
    <property type="match status" value="1"/>
</dbReference>
<dbReference type="EMBL" id="VKLS01001050">
    <property type="protein sequence ID" value="TSB13356.1"/>
    <property type="molecule type" value="Genomic_DNA"/>
</dbReference>
<protein>
    <submittedName>
        <fullName evidence="2">CYTH domain-containing protein</fullName>
    </submittedName>
</protein>
<sequence>MARTVRETERKYDAADGVRLPDPAAVAGVAAAQPGGVTALDALYYDTEDRRLAADGLTLRRRTGGPDPGWHLKLPVRPDVRDEIRAPLADAVPPELAALVRSRVRGAALVPVMRLRTRREVTLLTDVTGTPLAELAYDEVRAERPDGTRASWCEVEAELSPGAAPELLDALDAWLRAGGLTPGAYPSKLARALA</sequence>
<feature type="domain" description="CYTH" evidence="1">
    <location>
        <begin position="5"/>
        <end position="194"/>
    </location>
</feature>